<keyword evidence="2" id="KW-1185">Reference proteome</keyword>
<evidence type="ECO:0000313" key="1">
    <source>
        <dbReference type="EMBL" id="KAJ0052204.1"/>
    </source>
</evidence>
<evidence type="ECO:0000313" key="2">
    <source>
        <dbReference type="Proteomes" id="UP001163603"/>
    </source>
</evidence>
<dbReference type="Proteomes" id="UP001163603">
    <property type="component" value="Chromosome 1"/>
</dbReference>
<dbReference type="EMBL" id="CM047736">
    <property type="protein sequence ID" value="KAJ0052204.1"/>
    <property type="molecule type" value="Genomic_DNA"/>
</dbReference>
<proteinExistence type="predicted"/>
<protein>
    <submittedName>
        <fullName evidence="1">Uncharacterized protein</fullName>
    </submittedName>
</protein>
<accession>A0ACC0ZK14</accession>
<reference evidence="2" key="1">
    <citation type="journal article" date="2023" name="G3 (Bethesda)">
        <title>Genome assembly and association tests identify interacting loci associated with vigor, precocity, and sex in interspecific pistachio rootstocks.</title>
        <authorList>
            <person name="Palmer W."/>
            <person name="Jacygrad E."/>
            <person name="Sagayaradj S."/>
            <person name="Cavanaugh K."/>
            <person name="Han R."/>
            <person name="Bertier L."/>
            <person name="Beede B."/>
            <person name="Kafkas S."/>
            <person name="Golino D."/>
            <person name="Preece J."/>
            <person name="Michelmore R."/>
        </authorList>
    </citation>
    <scope>NUCLEOTIDE SEQUENCE [LARGE SCALE GENOMIC DNA]</scope>
</reference>
<organism evidence="1 2">
    <name type="scientific">Pistacia integerrima</name>
    <dbReference type="NCBI Taxonomy" id="434235"/>
    <lineage>
        <taxon>Eukaryota</taxon>
        <taxon>Viridiplantae</taxon>
        <taxon>Streptophyta</taxon>
        <taxon>Embryophyta</taxon>
        <taxon>Tracheophyta</taxon>
        <taxon>Spermatophyta</taxon>
        <taxon>Magnoliopsida</taxon>
        <taxon>eudicotyledons</taxon>
        <taxon>Gunneridae</taxon>
        <taxon>Pentapetalae</taxon>
        <taxon>rosids</taxon>
        <taxon>malvids</taxon>
        <taxon>Sapindales</taxon>
        <taxon>Anacardiaceae</taxon>
        <taxon>Pistacia</taxon>
    </lineage>
</organism>
<sequence>MRMALGWLVQGCNPEIHWCSIFWSWFTATEQRRVSIMGWINKCNDLLFHPSHPEWTRNYIWEHFECGAVYHLKWEYWTGTSWQHAETGAAGI</sequence>
<name>A0ACC0ZK14_9ROSI</name>
<gene>
    <name evidence="1" type="ORF">Pint_01329</name>
</gene>
<comment type="caution">
    <text evidence="1">The sequence shown here is derived from an EMBL/GenBank/DDBJ whole genome shotgun (WGS) entry which is preliminary data.</text>
</comment>